<feature type="domain" description="ChrR-like cupin" evidence="1">
    <location>
        <begin position="105"/>
        <end position="195"/>
    </location>
</feature>
<protein>
    <recommendedName>
        <fullName evidence="1">ChrR-like cupin domain-containing protein</fullName>
    </recommendedName>
</protein>
<dbReference type="EMBL" id="WXYQ01000006">
    <property type="protein sequence ID" value="NBG95920.1"/>
    <property type="molecule type" value="Genomic_DNA"/>
</dbReference>
<dbReference type="Pfam" id="PF12973">
    <property type="entry name" value="Cupin_7"/>
    <property type="match status" value="1"/>
</dbReference>
<dbReference type="Gene3D" id="1.10.10.1320">
    <property type="entry name" value="Anti-sigma factor, zinc-finger domain"/>
    <property type="match status" value="1"/>
</dbReference>
<dbReference type="InterPro" id="IPR011051">
    <property type="entry name" value="RmlC_Cupin_sf"/>
</dbReference>
<dbReference type="NCBIfam" id="TIGR02451">
    <property type="entry name" value="anti_sig_ChrR"/>
    <property type="match status" value="1"/>
</dbReference>
<dbReference type="Gene3D" id="2.60.120.10">
    <property type="entry name" value="Jelly Rolls"/>
    <property type="match status" value="1"/>
</dbReference>
<dbReference type="OrthoDB" id="2988517at2"/>
<dbReference type="CDD" id="cd20301">
    <property type="entry name" value="cupin_ChrR"/>
    <property type="match status" value="1"/>
</dbReference>
<dbReference type="RefSeq" id="WP_160587786.1">
    <property type="nucleotide sequence ID" value="NZ_BMHN01000001.1"/>
</dbReference>
<evidence type="ECO:0000313" key="3">
    <source>
        <dbReference type="Proteomes" id="UP000470384"/>
    </source>
</evidence>
<dbReference type="Proteomes" id="UP000470384">
    <property type="component" value="Unassembled WGS sequence"/>
</dbReference>
<dbReference type="InterPro" id="IPR041916">
    <property type="entry name" value="Anti_sigma_zinc_sf"/>
</dbReference>
<dbReference type="GeneID" id="300654627"/>
<dbReference type="AlphaFoldDB" id="A0A845QCN6"/>
<gene>
    <name evidence="2" type="ORF">GTQ45_09265</name>
</gene>
<keyword evidence="3" id="KW-1185">Reference proteome</keyword>
<evidence type="ECO:0000313" key="2">
    <source>
        <dbReference type="EMBL" id="NBG95920.1"/>
    </source>
</evidence>
<comment type="caution">
    <text evidence="2">The sequence shown here is derived from an EMBL/GenBank/DDBJ whole genome shotgun (WGS) entry which is preliminary data.</text>
</comment>
<organism evidence="2 3">
    <name type="scientific">Pyruvatibacter mobilis</name>
    <dbReference type="NCBI Taxonomy" id="1712261"/>
    <lineage>
        <taxon>Bacteria</taxon>
        <taxon>Pseudomonadati</taxon>
        <taxon>Pseudomonadota</taxon>
        <taxon>Alphaproteobacteria</taxon>
        <taxon>Hyphomicrobiales</taxon>
        <taxon>Parvibaculaceae</taxon>
        <taxon>Pyruvatibacter</taxon>
    </lineage>
</organism>
<sequence length="216" mass="23414">MPHGSIESPTAPTTDWLVTQHALGRLPRAASALAEAYLELNPQKRAVAARIEDVGGYLLETAEPFSLGFKMDDAALVEQALPDGPVHDSVMPPSLAEIVGKPAADLAWKWRGRGAYEYRLKELEDNGIIARLLRIEPGRAMPQHTHGGLEATLVLQGAFRDDAGRFGPGDVELADHAVDHRPIAEPGDTCICFAVNEAPMRLTGPFGRILQSLFQH</sequence>
<accession>A0A845QCN6</accession>
<reference evidence="2 3" key="1">
    <citation type="journal article" date="2016" name="Int. J. Syst. Evol. Microbiol.">
        <title>Pyruvatibacter mobilis gen. nov., sp. nov., a marine bacterium from the culture broth of Picochlorum sp. 122.</title>
        <authorList>
            <person name="Wang G."/>
            <person name="Tang M."/>
            <person name="Wu H."/>
            <person name="Dai S."/>
            <person name="Li T."/>
            <person name="Chen C."/>
            <person name="He H."/>
            <person name="Fan J."/>
            <person name="Xiang W."/>
            <person name="Li X."/>
        </authorList>
    </citation>
    <scope>NUCLEOTIDE SEQUENCE [LARGE SCALE GENOMIC DNA]</scope>
    <source>
        <strain evidence="2 3">GYP-11</strain>
    </source>
</reference>
<dbReference type="InterPro" id="IPR025979">
    <property type="entry name" value="ChrR-like_cupin_dom"/>
</dbReference>
<dbReference type="SUPFAM" id="SSF51182">
    <property type="entry name" value="RmlC-like cupins"/>
    <property type="match status" value="1"/>
</dbReference>
<dbReference type="InterPro" id="IPR012807">
    <property type="entry name" value="Anti-sigma_ChrR"/>
</dbReference>
<proteinExistence type="predicted"/>
<evidence type="ECO:0000259" key="1">
    <source>
        <dbReference type="Pfam" id="PF12973"/>
    </source>
</evidence>
<dbReference type="InterPro" id="IPR014710">
    <property type="entry name" value="RmlC-like_jellyroll"/>
</dbReference>
<name>A0A845QCN6_9HYPH</name>